<dbReference type="InterPro" id="IPR011989">
    <property type="entry name" value="ARM-like"/>
</dbReference>
<evidence type="ECO:0000256" key="2">
    <source>
        <dbReference type="SAM" id="SignalP"/>
    </source>
</evidence>
<dbReference type="EMBL" id="CP037423">
    <property type="protein sequence ID" value="QDV43774.1"/>
    <property type="molecule type" value="Genomic_DNA"/>
</dbReference>
<dbReference type="KEGG" id="snep:Enr13x_36320"/>
<feature type="region of interest" description="Disordered" evidence="1">
    <location>
        <begin position="321"/>
        <end position="353"/>
    </location>
</feature>
<dbReference type="SUPFAM" id="SSF48371">
    <property type="entry name" value="ARM repeat"/>
    <property type="match status" value="1"/>
</dbReference>
<evidence type="ECO:0000313" key="3">
    <source>
        <dbReference type="EMBL" id="QDV43774.1"/>
    </source>
</evidence>
<feature type="compositionally biased region" description="Low complexity" evidence="1">
    <location>
        <begin position="336"/>
        <end position="349"/>
    </location>
</feature>
<dbReference type="AlphaFoldDB" id="A0A518HSJ0"/>
<reference evidence="3 4" key="1">
    <citation type="submission" date="2019-03" db="EMBL/GenBank/DDBJ databases">
        <title>Deep-cultivation of Planctomycetes and their phenomic and genomic characterization uncovers novel biology.</title>
        <authorList>
            <person name="Wiegand S."/>
            <person name="Jogler M."/>
            <person name="Boedeker C."/>
            <person name="Pinto D."/>
            <person name="Vollmers J."/>
            <person name="Rivas-Marin E."/>
            <person name="Kohn T."/>
            <person name="Peeters S.H."/>
            <person name="Heuer A."/>
            <person name="Rast P."/>
            <person name="Oberbeckmann S."/>
            <person name="Bunk B."/>
            <person name="Jeske O."/>
            <person name="Meyerdierks A."/>
            <person name="Storesund J.E."/>
            <person name="Kallscheuer N."/>
            <person name="Luecker S."/>
            <person name="Lage O.M."/>
            <person name="Pohl T."/>
            <person name="Merkel B.J."/>
            <person name="Hornburger P."/>
            <person name="Mueller R.-W."/>
            <person name="Bruemmer F."/>
            <person name="Labrenz M."/>
            <person name="Spormann A.M."/>
            <person name="Op den Camp H."/>
            <person name="Overmann J."/>
            <person name="Amann R."/>
            <person name="Jetten M.S.M."/>
            <person name="Mascher T."/>
            <person name="Medema M.H."/>
            <person name="Devos D.P."/>
            <person name="Kaster A.-K."/>
            <person name="Ovreas L."/>
            <person name="Rohde M."/>
            <person name="Galperin M.Y."/>
            <person name="Jogler C."/>
        </authorList>
    </citation>
    <scope>NUCLEOTIDE SEQUENCE [LARGE SCALE GENOMIC DNA]</scope>
    <source>
        <strain evidence="3 4">Enr13</strain>
    </source>
</reference>
<keyword evidence="4" id="KW-1185">Reference proteome</keyword>
<evidence type="ECO:0000256" key="1">
    <source>
        <dbReference type="SAM" id="MobiDB-lite"/>
    </source>
</evidence>
<dbReference type="Proteomes" id="UP000319004">
    <property type="component" value="Chromosome"/>
</dbReference>
<sequence length="472" mass="49790" precursor="true">MKTNNLIWISVAALAISTASSTHAQTPEAPVPTIWRFIGIPQGIQKIRDVTVNRRGNFPGLERKPPLKRIGDPANLESPNPAIKAAAEIKQAEDLKAQKIKAIKFLAKMGCGCYDKEGKITDALLAAMDDCTPDVRLAAMDAIETAANGEGCSKCGSTSCCSEKVTKRLSEIAYERDDSGCHLEPNADVRAAAAKALCVCCPNRATGPIEEDIPEELMPPPVVPDPISGEGAADAEGIQGEGAVDIDEELKKKKSDEDSGADSASDATSVENTTTTADSLKLFQAAKVERRDVEVGQVKMIGGMAIQPVTISPVIATSDVQADEPQASQPISQPVSLSLSDDSAKSAALPTPALPKPIALPIGNAATPVETTKANDAIKTRSIQRVTPQPVQRKNVVATVVGVDQRTGRVILRSGQEMRPGASVTVYHQYLTGERLVAHLLINSVNGNQSVATVTDPGSLTKIHNGDRAVCF</sequence>
<proteinExistence type="predicted"/>
<feature type="chain" id="PRO_5022015183" description="HEAT repeat protein" evidence="2">
    <location>
        <begin position="25"/>
        <end position="472"/>
    </location>
</feature>
<keyword evidence="2" id="KW-0732">Signal</keyword>
<accession>A0A518HSJ0</accession>
<feature type="signal peptide" evidence="2">
    <location>
        <begin position="1"/>
        <end position="24"/>
    </location>
</feature>
<protein>
    <recommendedName>
        <fullName evidence="5">HEAT repeat protein</fullName>
    </recommendedName>
</protein>
<dbReference type="InterPro" id="IPR016024">
    <property type="entry name" value="ARM-type_fold"/>
</dbReference>
<evidence type="ECO:0008006" key="5">
    <source>
        <dbReference type="Google" id="ProtNLM"/>
    </source>
</evidence>
<feature type="compositionally biased region" description="Polar residues" evidence="1">
    <location>
        <begin position="326"/>
        <end position="335"/>
    </location>
</feature>
<dbReference type="RefSeq" id="WP_145388095.1">
    <property type="nucleotide sequence ID" value="NZ_CP037423.1"/>
</dbReference>
<feature type="region of interest" description="Disordered" evidence="1">
    <location>
        <begin position="209"/>
        <end position="234"/>
    </location>
</feature>
<dbReference type="Gene3D" id="1.25.10.10">
    <property type="entry name" value="Leucine-rich Repeat Variant"/>
    <property type="match status" value="1"/>
</dbReference>
<name>A0A518HSJ0_9BACT</name>
<dbReference type="OrthoDB" id="270355at2"/>
<evidence type="ECO:0000313" key="4">
    <source>
        <dbReference type="Proteomes" id="UP000319004"/>
    </source>
</evidence>
<gene>
    <name evidence="3" type="ORF">Enr13x_36320</name>
</gene>
<organism evidence="3 4">
    <name type="scientific">Stieleria neptunia</name>
    <dbReference type="NCBI Taxonomy" id="2527979"/>
    <lineage>
        <taxon>Bacteria</taxon>
        <taxon>Pseudomonadati</taxon>
        <taxon>Planctomycetota</taxon>
        <taxon>Planctomycetia</taxon>
        <taxon>Pirellulales</taxon>
        <taxon>Pirellulaceae</taxon>
        <taxon>Stieleria</taxon>
    </lineage>
</organism>
<feature type="region of interest" description="Disordered" evidence="1">
    <location>
        <begin position="250"/>
        <end position="275"/>
    </location>
</feature>